<organism evidence="5">
    <name type="scientific">uncultured bacterium esnapd18</name>
    <dbReference type="NCBI Taxonomy" id="1366599"/>
    <lineage>
        <taxon>Bacteria</taxon>
        <taxon>environmental samples</taxon>
    </lineage>
</organism>
<sequence length="324" mass="35768">MADTLPVLTAPAAAPFDWLTGMRDDLVAMLPACGAVVLRGLPVGAAADAARVRDLLPWPKMAPTEYFAPRGQDRDGMLSALSWPADRPICPQNDQSYSLEFPGVLVTAYLKTAARGGEVLLSDTRRVLDALPAPLVERVRDHGWLMSRTFHERVGMSWQEAFRVDTHDALAARLDGERIAFRWGSDHELRTLRRRAGILRHPVTGDPCWFNHIAFLNEWSLVPEERDIYLEAFGSRGLNLNTFHGDGTPFGETEVKAINSVHDEVAVPVEVRPGDVLLVDNLLMAHGRRPYDGERALALSFASATRVADCAPTVTDLAVDIESW</sequence>
<protein>
    <submittedName>
        <fullName evidence="5">SyrP-like protein</fullName>
    </submittedName>
</protein>
<dbReference type="Pfam" id="PF02668">
    <property type="entry name" value="TauD"/>
    <property type="match status" value="1"/>
</dbReference>
<dbReference type="PANTHER" id="PTHR10696">
    <property type="entry name" value="GAMMA-BUTYROBETAINE HYDROXYLASE-RELATED"/>
    <property type="match status" value="1"/>
</dbReference>
<dbReference type="Gene3D" id="3.60.130.10">
    <property type="entry name" value="Clavaminate synthase-like"/>
    <property type="match status" value="1"/>
</dbReference>
<dbReference type="GO" id="GO:0017000">
    <property type="term" value="P:antibiotic biosynthetic process"/>
    <property type="evidence" value="ECO:0007669"/>
    <property type="project" value="UniProtKB-KW"/>
</dbReference>
<dbReference type="AlphaFoldDB" id="S5TN70"/>
<evidence type="ECO:0000256" key="2">
    <source>
        <dbReference type="ARBA" id="ARBA00023002"/>
    </source>
</evidence>
<dbReference type="InterPro" id="IPR050411">
    <property type="entry name" value="AlphaKG_dependent_hydroxylases"/>
</dbReference>
<keyword evidence="3" id="KW-0045">Antibiotic biosynthesis</keyword>
<keyword evidence="2" id="KW-0560">Oxidoreductase</keyword>
<evidence type="ECO:0000259" key="4">
    <source>
        <dbReference type="Pfam" id="PF02668"/>
    </source>
</evidence>
<dbReference type="PANTHER" id="PTHR10696:SF56">
    <property type="entry name" value="TAUD_TFDA-LIKE DOMAIN-CONTAINING PROTEIN"/>
    <property type="match status" value="1"/>
</dbReference>
<accession>S5TN70</accession>
<dbReference type="InterPro" id="IPR003819">
    <property type="entry name" value="TauD/TfdA-like"/>
</dbReference>
<feature type="domain" description="TauD/TfdA-like" evidence="4">
    <location>
        <begin position="19"/>
        <end position="296"/>
    </location>
</feature>
<name>S5TN70_9BACT</name>
<proteinExistence type="predicted"/>
<dbReference type="SUPFAM" id="SSF51197">
    <property type="entry name" value="Clavaminate synthase-like"/>
    <property type="match status" value="1"/>
</dbReference>
<dbReference type="EMBL" id="KF264558">
    <property type="protein sequence ID" value="AGS49873.1"/>
    <property type="molecule type" value="Genomic_DNA"/>
</dbReference>
<evidence type="ECO:0000256" key="3">
    <source>
        <dbReference type="ARBA" id="ARBA00023194"/>
    </source>
</evidence>
<comment type="cofactor">
    <cofactor evidence="1">
        <name>Fe(2+)</name>
        <dbReference type="ChEBI" id="CHEBI:29033"/>
    </cofactor>
</comment>
<evidence type="ECO:0000313" key="5">
    <source>
        <dbReference type="EMBL" id="AGS49873.1"/>
    </source>
</evidence>
<evidence type="ECO:0000256" key="1">
    <source>
        <dbReference type="ARBA" id="ARBA00001954"/>
    </source>
</evidence>
<reference evidence="5" key="1">
    <citation type="journal article" date="2013" name="Proc. Natl. Acad. Sci. U.S.A.">
        <title>Mapping gene clusters within arrayed metagenomic libraries to expand the structural diversity of biomedically relevant natural products.</title>
        <authorList>
            <person name="Owen J.G."/>
            <person name="Reddy B.V."/>
            <person name="Ternei M.A."/>
            <person name="Charlop-Powers Z."/>
            <person name="Calle P.Y."/>
            <person name="Kim J.H."/>
            <person name="Brady S.F."/>
        </authorList>
    </citation>
    <scope>NUCLEOTIDE SEQUENCE</scope>
</reference>
<dbReference type="GO" id="GO:0016491">
    <property type="term" value="F:oxidoreductase activity"/>
    <property type="evidence" value="ECO:0007669"/>
    <property type="project" value="UniProtKB-KW"/>
</dbReference>
<dbReference type="InterPro" id="IPR042098">
    <property type="entry name" value="TauD-like_sf"/>
</dbReference>